<evidence type="ECO:0000313" key="2">
    <source>
        <dbReference type="EMBL" id="GGF12714.1"/>
    </source>
</evidence>
<feature type="transmembrane region" description="Helical" evidence="1">
    <location>
        <begin position="173"/>
        <end position="196"/>
    </location>
</feature>
<name>A0A917B0E6_9MICO</name>
<keyword evidence="3" id="KW-1185">Reference proteome</keyword>
<evidence type="ECO:0000313" key="3">
    <source>
        <dbReference type="Proteomes" id="UP000598775"/>
    </source>
</evidence>
<feature type="transmembrane region" description="Helical" evidence="1">
    <location>
        <begin position="145"/>
        <end position="166"/>
    </location>
</feature>
<accession>A0A917B0E6</accession>
<reference evidence="2 3" key="1">
    <citation type="journal article" date="2014" name="Int. J. Syst. Evol. Microbiol.">
        <title>Complete genome sequence of Corynebacterium casei LMG S-19264T (=DSM 44701T), isolated from a smear-ripened cheese.</title>
        <authorList>
            <consortium name="US DOE Joint Genome Institute (JGI-PGF)"/>
            <person name="Walter F."/>
            <person name="Albersmeier A."/>
            <person name="Kalinowski J."/>
            <person name="Ruckert C."/>
        </authorList>
    </citation>
    <scope>NUCLEOTIDE SEQUENCE [LARGE SCALE GENOMIC DNA]</scope>
    <source>
        <strain evidence="2 3">CGMCC 1.12976</strain>
    </source>
</reference>
<feature type="transmembrane region" description="Helical" evidence="1">
    <location>
        <begin position="66"/>
        <end position="83"/>
    </location>
</feature>
<dbReference type="Proteomes" id="UP000598775">
    <property type="component" value="Unassembled WGS sequence"/>
</dbReference>
<dbReference type="AlphaFoldDB" id="A0A917B0E6"/>
<feature type="transmembrane region" description="Helical" evidence="1">
    <location>
        <begin position="95"/>
        <end position="112"/>
    </location>
</feature>
<keyword evidence="1" id="KW-0472">Membrane</keyword>
<keyword evidence="1" id="KW-0812">Transmembrane</keyword>
<gene>
    <name evidence="2" type="ORF">GCM10011399_03310</name>
</gene>
<organism evidence="2 3">
    <name type="scientific">Subtercola lobariae</name>
    <dbReference type="NCBI Taxonomy" id="1588641"/>
    <lineage>
        <taxon>Bacteria</taxon>
        <taxon>Bacillati</taxon>
        <taxon>Actinomycetota</taxon>
        <taxon>Actinomycetes</taxon>
        <taxon>Micrococcales</taxon>
        <taxon>Microbacteriaceae</taxon>
        <taxon>Subtercola</taxon>
    </lineage>
</organism>
<sequence length="381" mass="41175">MSPPLAQAPPVTAATLRRRETAQQIDPLSGITARIFVFVVGVISLATAVTLAFSNANEVGRPGIQVLAIVILAAAYVYFVWAAEPYRRRVTARSFTIVFAAVLLASLIDTLSQLGSDTLIRNDWGPICIALVLMLAGPYRPPLDIVGYTLISLIVISLTTAIEIIARNGTMTFISLTIAGTPAFALGVGSAIYSHYLISGLRADRVAAAELREHRELADRREAIEEFLGHDIKALRSDVLPYFRTVKTQDALTLANIDRAAELQTKLRASLVSNLSAEPLSEVVGRLDDPEHLSRRLSEPQRTALRAVLAFLAEQPTVRRKDITLRFEATVSGCRGTLACAVSSDRTIGFRATPFVGLIQLAFANVTDSVSSEAVSIAFDC</sequence>
<proteinExistence type="predicted"/>
<comment type="caution">
    <text evidence="2">The sequence shown here is derived from an EMBL/GenBank/DDBJ whole genome shotgun (WGS) entry which is preliminary data.</text>
</comment>
<dbReference type="EMBL" id="BMGP01000001">
    <property type="protein sequence ID" value="GGF12714.1"/>
    <property type="molecule type" value="Genomic_DNA"/>
</dbReference>
<feature type="transmembrane region" description="Helical" evidence="1">
    <location>
        <begin position="35"/>
        <end position="54"/>
    </location>
</feature>
<evidence type="ECO:0000256" key="1">
    <source>
        <dbReference type="SAM" id="Phobius"/>
    </source>
</evidence>
<dbReference type="RefSeq" id="WP_188672689.1">
    <property type="nucleotide sequence ID" value="NZ_BMGP01000001.1"/>
</dbReference>
<keyword evidence="1" id="KW-1133">Transmembrane helix</keyword>
<protein>
    <submittedName>
        <fullName evidence="2">Uncharacterized protein</fullName>
    </submittedName>
</protein>